<accession>A0A0D9ZMQ6</accession>
<name>A0A0D9ZMQ6_9ORYZ</name>
<dbReference type="Proteomes" id="UP000026961">
    <property type="component" value="Chromosome 4"/>
</dbReference>
<dbReference type="EnsemblPlants" id="OGLUM04G17620.1">
    <property type="protein sequence ID" value="OGLUM04G17620.1"/>
    <property type="gene ID" value="OGLUM04G17620"/>
</dbReference>
<evidence type="ECO:0000313" key="2">
    <source>
        <dbReference type="Proteomes" id="UP000026961"/>
    </source>
</evidence>
<protein>
    <submittedName>
        <fullName evidence="1">Uncharacterized protein</fullName>
    </submittedName>
</protein>
<reference evidence="1" key="2">
    <citation type="submission" date="2018-05" db="EMBL/GenBank/DDBJ databases">
        <title>OgluRS3 (Oryza glumaepatula Reference Sequence Version 3).</title>
        <authorList>
            <person name="Zhang J."/>
            <person name="Kudrna D."/>
            <person name="Lee S."/>
            <person name="Talag J."/>
            <person name="Welchert J."/>
            <person name="Wing R.A."/>
        </authorList>
    </citation>
    <scope>NUCLEOTIDE SEQUENCE [LARGE SCALE GENOMIC DNA]</scope>
</reference>
<sequence>MKITTGGRKGKRNVGFKIPKKKFRFCVRDEYGTKALAEQVMFTVRSPLDNNNEFLKKLRKIKAHECNMRGDNAEKTGSLSPIIMGTLRLVSKRHED</sequence>
<organism evidence="1">
    <name type="scientific">Oryza glumipatula</name>
    <dbReference type="NCBI Taxonomy" id="40148"/>
    <lineage>
        <taxon>Eukaryota</taxon>
        <taxon>Viridiplantae</taxon>
        <taxon>Streptophyta</taxon>
        <taxon>Embryophyta</taxon>
        <taxon>Tracheophyta</taxon>
        <taxon>Spermatophyta</taxon>
        <taxon>Magnoliopsida</taxon>
        <taxon>Liliopsida</taxon>
        <taxon>Poales</taxon>
        <taxon>Poaceae</taxon>
        <taxon>BOP clade</taxon>
        <taxon>Oryzoideae</taxon>
        <taxon>Oryzeae</taxon>
        <taxon>Oryzinae</taxon>
        <taxon>Oryza</taxon>
    </lineage>
</organism>
<dbReference type="Gramene" id="OGLUM04G17620.1">
    <property type="protein sequence ID" value="OGLUM04G17620.1"/>
    <property type="gene ID" value="OGLUM04G17620"/>
</dbReference>
<reference evidence="1" key="1">
    <citation type="submission" date="2015-04" db="UniProtKB">
        <authorList>
            <consortium name="EnsemblPlants"/>
        </authorList>
    </citation>
    <scope>IDENTIFICATION</scope>
</reference>
<evidence type="ECO:0000313" key="1">
    <source>
        <dbReference type="EnsemblPlants" id="OGLUM04G17620.1"/>
    </source>
</evidence>
<dbReference type="AlphaFoldDB" id="A0A0D9ZMQ6"/>
<keyword evidence="2" id="KW-1185">Reference proteome</keyword>
<dbReference type="HOGENOM" id="CLU_2363141_0_0_1"/>
<proteinExistence type="predicted"/>